<accession>A0A8J6H0N5</accession>
<evidence type="ECO:0000256" key="1">
    <source>
        <dbReference type="SAM" id="MobiDB-lite"/>
    </source>
</evidence>
<proteinExistence type="predicted"/>
<dbReference type="AlphaFoldDB" id="A0A8J6H0N5"/>
<dbReference type="PANTHER" id="PTHR12656">
    <property type="entry name" value="BRG-1 ASSOCIATED FACTOR 250 BAF250"/>
    <property type="match status" value="1"/>
</dbReference>
<sequence>MAALTSHEGSGRSQPRGDEAPFLLARMLSENLEDFRGKLGYGFVEHLKMQSFRRNPQMSQYGPQQAGPSMSPHPSPGGQMHPGISNFQQSNSSGTYGPQMSQYGPQGNYSRTPTYSGVPSASYSGPGPGMGINANNQMHGQGPTQPCGAMPLGRMPSAGMQNRPFPGNMSSVTPSSPGMSQQGGPGMGPPMPTVNRKAQEAAAAVMQAAANSAQSRYASETGRAVCPRDRHQPVLPSVFQSSSACVYA</sequence>
<organism evidence="2 3">
    <name type="scientific">Microtus ochrogaster</name>
    <name type="common">Prairie vole</name>
    <dbReference type="NCBI Taxonomy" id="79684"/>
    <lineage>
        <taxon>Eukaryota</taxon>
        <taxon>Metazoa</taxon>
        <taxon>Chordata</taxon>
        <taxon>Craniata</taxon>
        <taxon>Vertebrata</taxon>
        <taxon>Euteleostomi</taxon>
        <taxon>Mammalia</taxon>
        <taxon>Eutheria</taxon>
        <taxon>Euarchontoglires</taxon>
        <taxon>Glires</taxon>
        <taxon>Rodentia</taxon>
        <taxon>Myomorpha</taxon>
        <taxon>Muroidea</taxon>
        <taxon>Cricetidae</taxon>
        <taxon>Arvicolinae</taxon>
        <taxon>Microtus</taxon>
    </lineage>
</organism>
<dbReference type="GO" id="GO:0006338">
    <property type="term" value="P:chromatin remodeling"/>
    <property type="evidence" value="ECO:0007669"/>
    <property type="project" value="InterPro"/>
</dbReference>
<evidence type="ECO:0000313" key="3">
    <source>
        <dbReference type="Proteomes" id="UP000710432"/>
    </source>
</evidence>
<feature type="compositionally biased region" description="Polar residues" evidence="1">
    <location>
        <begin position="85"/>
        <end position="123"/>
    </location>
</feature>
<dbReference type="GO" id="GO:0016514">
    <property type="term" value="C:SWI/SNF complex"/>
    <property type="evidence" value="ECO:0007669"/>
    <property type="project" value="InterPro"/>
</dbReference>
<dbReference type="GO" id="GO:0005654">
    <property type="term" value="C:nucleoplasm"/>
    <property type="evidence" value="ECO:0007669"/>
    <property type="project" value="TreeGrafter"/>
</dbReference>
<feature type="compositionally biased region" description="Polar residues" evidence="1">
    <location>
        <begin position="133"/>
        <end position="144"/>
    </location>
</feature>
<dbReference type="PANTHER" id="PTHR12656:SF11">
    <property type="entry name" value="AT-RICH INTERACTIVE DOMAIN-CONTAINING PROTEIN 1B"/>
    <property type="match status" value="1"/>
</dbReference>
<dbReference type="GO" id="GO:0035060">
    <property type="term" value="C:brahma complex"/>
    <property type="evidence" value="ECO:0007669"/>
    <property type="project" value="InterPro"/>
</dbReference>
<feature type="region of interest" description="Disordered" evidence="1">
    <location>
        <begin position="55"/>
        <end position="164"/>
    </location>
</feature>
<dbReference type="Proteomes" id="UP000710432">
    <property type="component" value="Unassembled WGS sequence"/>
</dbReference>
<dbReference type="GO" id="GO:0071565">
    <property type="term" value="C:nBAF complex"/>
    <property type="evidence" value="ECO:0007669"/>
    <property type="project" value="TreeGrafter"/>
</dbReference>
<gene>
    <name evidence="2" type="ORF">LTLLF_109670</name>
</gene>
<comment type="caution">
    <text evidence="2">The sequence shown here is derived from an EMBL/GenBank/DDBJ whole genome shotgun (WGS) entry which is preliminary data.</text>
</comment>
<dbReference type="InterPro" id="IPR021906">
    <property type="entry name" value="BAF250/Osa"/>
</dbReference>
<evidence type="ECO:0000313" key="2">
    <source>
        <dbReference type="EMBL" id="KAH0519992.1"/>
    </source>
</evidence>
<protein>
    <submittedName>
        <fullName evidence="2">AT-rich interactive domain-containing protein 1B</fullName>
    </submittedName>
</protein>
<dbReference type="GO" id="GO:0045893">
    <property type="term" value="P:positive regulation of DNA-templated transcription"/>
    <property type="evidence" value="ECO:0007669"/>
    <property type="project" value="TreeGrafter"/>
</dbReference>
<dbReference type="EMBL" id="JAATJU010001396">
    <property type="protein sequence ID" value="KAH0519992.1"/>
    <property type="molecule type" value="Genomic_DNA"/>
</dbReference>
<dbReference type="GO" id="GO:0031491">
    <property type="term" value="F:nucleosome binding"/>
    <property type="evidence" value="ECO:0007669"/>
    <property type="project" value="TreeGrafter"/>
</dbReference>
<dbReference type="GO" id="GO:0006357">
    <property type="term" value="P:regulation of transcription by RNA polymerase II"/>
    <property type="evidence" value="ECO:0007669"/>
    <property type="project" value="TreeGrafter"/>
</dbReference>
<feature type="compositionally biased region" description="Low complexity" evidence="1">
    <location>
        <begin position="67"/>
        <end position="78"/>
    </location>
</feature>
<reference evidence="2" key="1">
    <citation type="submission" date="2020-03" db="EMBL/GenBank/DDBJ databases">
        <title>Studies in the Genomics of Life Span.</title>
        <authorList>
            <person name="Glass D."/>
        </authorList>
    </citation>
    <scope>NUCLEOTIDE SEQUENCE</scope>
    <source>
        <strain evidence="2">LTLLF</strain>
        <tissue evidence="2">Muscle</tissue>
    </source>
</reference>
<name>A0A8J6H0N5_MICOH</name>